<name>A0A842IF07_9RHOB</name>
<dbReference type="AlphaFoldDB" id="A0A842IF07"/>
<protein>
    <submittedName>
        <fullName evidence="1">Uncharacterized protein</fullName>
    </submittedName>
</protein>
<comment type="caution">
    <text evidence="1">The sequence shown here is derived from an EMBL/GenBank/DDBJ whole genome shotgun (WGS) entry which is preliminary data.</text>
</comment>
<sequence length="72" mass="8310">MKQASQLKSDTHMRDDIGHYFDQAAFEQNMVDRDRRMKQKVFAAELEALGVTIDQANGNVTILHQYAEKNLK</sequence>
<gene>
    <name evidence="1" type="ORF">H7F16_19085</name>
</gene>
<keyword evidence="2" id="KW-1185">Reference proteome</keyword>
<evidence type="ECO:0000313" key="2">
    <source>
        <dbReference type="Proteomes" id="UP000555411"/>
    </source>
</evidence>
<reference evidence="1 2" key="1">
    <citation type="journal article" date="2017" name="Int. J. Syst. Evol. Microbiol.">
        <title>Gemmobacter straminiformis sp. nov., isolated from an artificial fountain.</title>
        <authorList>
            <person name="Kang J.Y."/>
            <person name="Kim M.J."/>
            <person name="Chun J."/>
            <person name="Son K.P."/>
            <person name="Jahng K.Y."/>
        </authorList>
    </citation>
    <scope>NUCLEOTIDE SEQUENCE [LARGE SCALE GENOMIC DNA]</scope>
    <source>
        <strain evidence="1 2">CAM-8</strain>
    </source>
</reference>
<dbReference type="EMBL" id="JACLQD010000009">
    <property type="protein sequence ID" value="MBC2837627.1"/>
    <property type="molecule type" value="Genomic_DNA"/>
</dbReference>
<dbReference type="RefSeq" id="WP_185799242.1">
    <property type="nucleotide sequence ID" value="NZ_JACLQD010000009.1"/>
</dbReference>
<dbReference type="Proteomes" id="UP000555411">
    <property type="component" value="Unassembled WGS sequence"/>
</dbReference>
<evidence type="ECO:0000313" key="1">
    <source>
        <dbReference type="EMBL" id="MBC2837627.1"/>
    </source>
</evidence>
<accession>A0A842IF07</accession>
<proteinExistence type="predicted"/>
<organism evidence="1 2">
    <name type="scientific">Paragemmobacter straminiformis</name>
    <dbReference type="NCBI Taxonomy" id="2045119"/>
    <lineage>
        <taxon>Bacteria</taxon>
        <taxon>Pseudomonadati</taxon>
        <taxon>Pseudomonadota</taxon>
        <taxon>Alphaproteobacteria</taxon>
        <taxon>Rhodobacterales</taxon>
        <taxon>Paracoccaceae</taxon>
        <taxon>Paragemmobacter</taxon>
    </lineage>
</organism>